<evidence type="ECO:0000259" key="1">
    <source>
        <dbReference type="Pfam" id="PF13173"/>
    </source>
</evidence>
<dbReference type="Pfam" id="PF13173">
    <property type="entry name" value="AAA_14"/>
    <property type="match status" value="1"/>
</dbReference>
<accession>A0A2S7WD49</accession>
<dbReference type="InterPro" id="IPR025420">
    <property type="entry name" value="DUF4143"/>
</dbReference>
<dbReference type="AlphaFoldDB" id="A0A2S7WD49"/>
<comment type="caution">
    <text evidence="3">The sequence shown here is derived from an EMBL/GenBank/DDBJ whole genome shotgun (WGS) entry which is preliminary data.</text>
</comment>
<dbReference type="PANTHER" id="PTHR43566">
    <property type="entry name" value="CONSERVED PROTEIN"/>
    <property type="match status" value="1"/>
</dbReference>
<evidence type="ECO:0000313" key="4">
    <source>
        <dbReference type="Proteomes" id="UP000237608"/>
    </source>
</evidence>
<dbReference type="InterPro" id="IPR041682">
    <property type="entry name" value="AAA_14"/>
</dbReference>
<keyword evidence="4" id="KW-1185">Reference proteome</keyword>
<dbReference type="InterPro" id="IPR027417">
    <property type="entry name" value="P-loop_NTPase"/>
</dbReference>
<feature type="domain" description="AAA" evidence="1">
    <location>
        <begin position="18"/>
        <end position="134"/>
    </location>
</feature>
<dbReference type="PANTHER" id="PTHR43566:SF2">
    <property type="entry name" value="DUF4143 DOMAIN-CONTAINING PROTEIN"/>
    <property type="match status" value="1"/>
</dbReference>
<proteinExistence type="predicted"/>
<dbReference type="Pfam" id="PF13635">
    <property type="entry name" value="DUF4143"/>
    <property type="match status" value="1"/>
</dbReference>
<evidence type="ECO:0000259" key="2">
    <source>
        <dbReference type="Pfam" id="PF13635"/>
    </source>
</evidence>
<feature type="domain" description="DUF4143" evidence="2">
    <location>
        <begin position="176"/>
        <end position="335"/>
    </location>
</feature>
<dbReference type="EMBL" id="MSCL01000001">
    <property type="protein sequence ID" value="PQJ75550.1"/>
    <property type="molecule type" value="Genomic_DNA"/>
</dbReference>
<dbReference type="OrthoDB" id="9778168at2"/>
<dbReference type="Proteomes" id="UP000237608">
    <property type="component" value="Unassembled WGS sequence"/>
</dbReference>
<dbReference type="SUPFAM" id="SSF52540">
    <property type="entry name" value="P-loop containing nucleoside triphosphate hydrolases"/>
    <property type="match status" value="1"/>
</dbReference>
<sequence length="387" mass="45155">MSVNRKIKHEMDIYKNKYPILALTGPRQSGKTTFLKSYFSDYEYVNLENLDIRKFAIDDPNGFLKQYNNYVIFDEAQRVPELFSYLQTKVDEDKIMGQYILSGSQNFHLMQNITQSLAGRVALFKLLPFDVSEMQEANWLDDDFAVNLQKGFYPAIYDRVISSKVFYSNYIQTYVERDLSELINVKDLKQFRNFISLCAARVGQLLNLNSLANECGITQPTAKSWISVLESSYIVYQLQPYFSNFNKRVTKTSKLYFYDTGLLCFLLKINDAETVKLSSLKGSLFENYVINEFIKKNYHNNLLLDFWFWRDAVGHEVDLIWQNSELLNLVEIKASETIMPHMFKGLTYFEKLKPSLVKSKTIVHTGLFNQERTLGNVTSWKEILESI</sequence>
<reference evidence="3 4" key="1">
    <citation type="submission" date="2016-12" db="EMBL/GenBank/DDBJ databases">
        <title>Trade-off between light-utilization and light-protection in marine flavobacteria.</title>
        <authorList>
            <person name="Kumagai Y."/>
            <person name="Yoshizawa S."/>
            <person name="Kogure K."/>
            <person name="Iwasaki W."/>
        </authorList>
    </citation>
    <scope>NUCLEOTIDE SEQUENCE [LARGE SCALE GENOMIC DNA]</scope>
    <source>
        <strain evidence="3 4">KCTC 22729</strain>
    </source>
</reference>
<evidence type="ECO:0000313" key="3">
    <source>
        <dbReference type="EMBL" id="PQJ75550.1"/>
    </source>
</evidence>
<protein>
    <submittedName>
        <fullName evidence="3">AAA family ATPase</fullName>
    </submittedName>
</protein>
<organism evidence="3 4">
    <name type="scientific">Polaribacter gangjinensis</name>
    <dbReference type="NCBI Taxonomy" id="574710"/>
    <lineage>
        <taxon>Bacteria</taxon>
        <taxon>Pseudomonadati</taxon>
        <taxon>Bacteroidota</taxon>
        <taxon>Flavobacteriia</taxon>
        <taxon>Flavobacteriales</taxon>
        <taxon>Flavobacteriaceae</taxon>
    </lineage>
</organism>
<name>A0A2S7WD49_9FLAO</name>
<gene>
    <name evidence="3" type="ORF">BTO13_10065</name>
</gene>